<evidence type="ECO:0000313" key="1">
    <source>
        <dbReference type="EMBL" id="KAG8517350.1"/>
    </source>
</evidence>
<dbReference type="SUPFAM" id="SSF57667">
    <property type="entry name" value="beta-beta-alpha zinc fingers"/>
    <property type="match status" value="1"/>
</dbReference>
<keyword evidence="2" id="KW-1185">Reference proteome</keyword>
<feature type="non-terminal residue" evidence="1">
    <location>
        <position position="1"/>
    </location>
</feature>
<sequence>KSEQDLLNLKYSKCEKFFARSSHLTRYFRICIGDKSFECNICMNIFTIHALLTTSLLTWERKLIRVGIANTHQKATMNVRKVGKAFLKNFLCSLMVTCNPNPERNPMCL</sequence>
<dbReference type="EMBL" id="JAGFMF010011659">
    <property type="protein sequence ID" value="KAG8517350.1"/>
    <property type="molecule type" value="Genomic_DNA"/>
</dbReference>
<dbReference type="InterPro" id="IPR036236">
    <property type="entry name" value="Znf_C2H2_sf"/>
</dbReference>
<name>A0A8J6AFC7_GALPY</name>
<accession>A0A8J6AFC7</accession>
<protein>
    <submittedName>
        <fullName evidence="1">Uncharacterized protein</fullName>
    </submittedName>
</protein>
<dbReference type="Proteomes" id="UP000700334">
    <property type="component" value="Unassembled WGS sequence"/>
</dbReference>
<dbReference type="Gene3D" id="3.30.160.60">
    <property type="entry name" value="Classic Zinc Finger"/>
    <property type="match status" value="1"/>
</dbReference>
<proteinExistence type="predicted"/>
<feature type="non-terminal residue" evidence="1">
    <location>
        <position position="109"/>
    </location>
</feature>
<organism evidence="1 2">
    <name type="scientific">Galemys pyrenaicus</name>
    <name type="common">Iberian desman</name>
    <name type="synonym">Pyrenean desman</name>
    <dbReference type="NCBI Taxonomy" id="202257"/>
    <lineage>
        <taxon>Eukaryota</taxon>
        <taxon>Metazoa</taxon>
        <taxon>Chordata</taxon>
        <taxon>Craniata</taxon>
        <taxon>Vertebrata</taxon>
        <taxon>Euteleostomi</taxon>
        <taxon>Mammalia</taxon>
        <taxon>Eutheria</taxon>
        <taxon>Laurasiatheria</taxon>
        <taxon>Eulipotyphla</taxon>
        <taxon>Talpidae</taxon>
        <taxon>Galemys</taxon>
    </lineage>
</organism>
<comment type="caution">
    <text evidence="1">The sequence shown here is derived from an EMBL/GenBank/DDBJ whole genome shotgun (WGS) entry which is preliminary data.</text>
</comment>
<dbReference type="AlphaFoldDB" id="A0A8J6AFC7"/>
<gene>
    <name evidence="1" type="ORF">J0S82_009292</name>
</gene>
<evidence type="ECO:0000313" key="2">
    <source>
        <dbReference type="Proteomes" id="UP000700334"/>
    </source>
</evidence>
<reference evidence="1" key="1">
    <citation type="journal article" date="2021" name="Evol. Appl.">
        <title>The genome of the Pyrenean desman and the effects of bottlenecks and inbreeding on the genomic landscape of an endangered species.</title>
        <authorList>
            <person name="Escoda L."/>
            <person name="Castresana J."/>
        </authorList>
    </citation>
    <scope>NUCLEOTIDE SEQUENCE</scope>
    <source>
        <strain evidence="1">IBE-C5619</strain>
    </source>
</reference>